<dbReference type="OrthoDB" id="693425at2759"/>
<comment type="caution">
    <text evidence="2">The sequence shown here is derived from an EMBL/GenBank/DDBJ whole genome shotgun (WGS) entry which is preliminary data.</text>
</comment>
<evidence type="ECO:0000259" key="1">
    <source>
        <dbReference type="Pfam" id="PF13966"/>
    </source>
</evidence>
<evidence type="ECO:0000313" key="3">
    <source>
        <dbReference type="Proteomes" id="UP000829196"/>
    </source>
</evidence>
<evidence type="ECO:0000313" key="2">
    <source>
        <dbReference type="EMBL" id="KAI0491568.1"/>
    </source>
</evidence>
<feature type="domain" description="Reverse transcriptase zinc-binding" evidence="1">
    <location>
        <begin position="11"/>
        <end position="57"/>
    </location>
</feature>
<dbReference type="Proteomes" id="UP000829196">
    <property type="component" value="Unassembled WGS sequence"/>
</dbReference>
<accession>A0A8T3A613</accession>
<protein>
    <recommendedName>
        <fullName evidence="1">Reverse transcriptase zinc-binding domain-containing protein</fullName>
    </recommendedName>
</protein>
<organism evidence="2 3">
    <name type="scientific">Dendrobium nobile</name>
    <name type="common">Orchid</name>
    <dbReference type="NCBI Taxonomy" id="94219"/>
    <lineage>
        <taxon>Eukaryota</taxon>
        <taxon>Viridiplantae</taxon>
        <taxon>Streptophyta</taxon>
        <taxon>Embryophyta</taxon>
        <taxon>Tracheophyta</taxon>
        <taxon>Spermatophyta</taxon>
        <taxon>Magnoliopsida</taxon>
        <taxon>Liliopsida</taxon>
        <taxon>Asparagales</taxon>
        <taxon>Orchidaceae</taxon>
        <taxon>Epidendroideae</taxon>
        <taxon>Malaxideae</taxon>
        <taxon>Dendrobiinae</taxon>
        <taxon>Dendrobium</taxon>
    </lineage>
</organism>
<keyword evidence="3" id="KW-1185">Reference proteome</keyword>
<dbReference type="EMBL" id="JAGYWB010000018">
    <property type="protein sequence ID" value="KAI0491568.1"/>
    <property type="molecule type" value="Genomic_DNA"/>
</dbReference>
<name>A0A8T3A613_DENNO</name>
<dbReference type="Pfam" id="PF13966">
    <property type="entry name" value="zf-RVT"/>
    <property type="match status" value="1"/>
</dbReference>
<dbReference type="InterPro" id="IPR026960">
    <property type="entry name" value="RVT-Znf"/>
</dbReference>
<sequence length="153" mass="17831">MLLLKRWFSSYGWLALKNGLKTADHLLKRGILVNSMCAFCHDYGETHSHLFFECDFSFGIINSLIPQTQNLLLRPNLLQAFEFVEDIADNRSLKALYYLLINSAIYFIWRARNDRIFGNLIDCRSTVIRKIKRACHAKVVGWKNANDLLYLLD</sequence>
<gene>
    <name evidence="2" type="ORF">KFK09_025828</name>
</gene>
<dbReference type="AlphaFoldDB" id="A0A8T3A613"/>
<proteinExistence type="predicted"/>
<reference evidence="2" key="1">
    <citation type="journal article" date="2022" name="Front. Genet.">
        <title>Chromosome-Scale Assembly of the Dendrobium nobile Genome Provides Insights Into the Molecular Mechanism of the Biosynthesis of the Medicinal Active Ingredient of Dendrobium.</title>
        <authorList>
            <person name="Xu Q."/>
            <person name="Niu S.-C."/>
            <person name="Li K.-L."/>
            <person name="Zheng P.-J."/>
            <person name="Zhang X.-J."/>
            <person name="Jia Y."/>
            <person name="Liu Y."/>
            <person name="Niu Y.-X."/>
            <person name="Yu L.-H."/>
            <person name="Chen D.-F."/>
            <person name="Zhang G.-Q."/>
        </authorList>
    </citation>
    <scope>NUCLEOTIDE SEQUENCE</scope>
    <source>
        <tissue evidence="2">Leaf</tissue>
    </source>
</reference>